<evidence type="ECO:0000313" key="8">
    <source>
        <dbReference type="EMBL" id="HHS52894.1"/>
    </source>
</evidence>
<evidence type="ECO:0000256" key="4">
    <source>
        <dbReference type="ARBA" id="ARBA00023004"/>
    </source>
</evidence>
<keyword evidence="5 6" id="KW-0411">Iron-sulfur</keyword>
<dbReference type="SFLD" id="SFLDS00029">
    <property type="entry name" value="Radical_SAM"/>
    <property type="match status" value="1"/>
</dbReference>
<feature type="binding site" evidence="6">
    <location>
        <position position="127"/>
    </location>
    <ligand>
        <name>[4Fe-4S] cluster</name>
        <dbReference type="ChEBI" id="CHEBI:49883"/>
        <note>4Fe-4S-S-AdoMet</note>
    </ligand>
</feature>
<reference evidence="8" key="1">
    <citation type="journal article" date="2020" name="mSystems">
        <title>Genome- and Community-Level Interaction Insights into Carbon Utilization and Element Cycling Functions of Hydrothermarchaeota in Hydrothermal Sediment.</title>
        <authorList>
            <person name="Zhou Z."/>
            <person name="Liu Y."/>
            <person name="Xu W."/>
            <person name="Pan J."/>
            <person name="Luo Z.H."/>
            <person name="Li M."/>
        </authorList>
    </citation>
    <scope>NUCLEOTIDE SEQUENCE [LARGE SCALE GENOMIC DNA]</scope>
    <source>
        <strain evidence="8">SpSt-876</strain>
    </source>
</reference>
<dbReference type="CDD" id="cd01335">
    <property type="entry name" value="Radical_SAM"/>
    <property type="match status" value="1"/>
</dbReference>
<dbReference type="SMART" id="SM00729">
    <property type="entry name" value="Elp3"/>
    <property type="match status" value="1"/>
</dbReference>
<feature type="binding site" evidence="6">
    <location>
        <position position="123"/>
    </location>
    <ligand>
        <name>[4Fe-4S] cluster</name>
        <dbReference type="ChEBI" id="CHEBI:49883"/>
        <note>4Fe-4S-S-AdoMet</note>
    </ligand>
</feature>
<protein>
    <submittedName>
        <fullName evidence="8">Radical SAM protein</fullName>
    </submittedName>
</protein>
<dbReference type="InterPro" id="IPR006638">
    <property type="entry name" value="Elp3/MiaA/NifB-like_rSAM"/>
</dbReference>
<keyword evidence="3 6" id="KW-0479">Metal-binding</keyword>
<evidence type="ECO:0000256" key="3">
    <source>
        <dbReference type="ARBA" id="ARBA00022723"/>
    </source>
</evidence>
<keyword evidence="2 6" id="KW-0949">S-adenosyl-L-methionine</keyword>
<evidence type="ECO:0000256" key="2">
    <source>
        <dbReference type="ARBA" id="ARBA00022691"/>
    </source>
</evidence>
<dbReference type="Gene3D" id="3.20.20.70">
    <property type="entry name" value="Aldolase class I"/>
    <property type="match status" value="1"/>
</dbReference>
<proteinExistence type="predicted"/>
<dbReference type="PANTHER" id="PTHR30352:SF22">
    <property type="entry name" value="PYRUVATE FORMATE-LYASE ACTIVATING ENZYME HOMOLOG"/>
    <property type="match status" value="1"/>
</dbReference>
<sequence length="340" mass="38790">MARCLGCHQVSITISRALNLCVNCLRERFDEFYPKIQEFHRTTRLDFNLPEAPPKNGKRKCQLCINQCRFDGYGYCGEIEHKASYAWLDYYFDPLPTNCVADWVCPGSKEIGFKNLAVFFRSCTFNCLFCQNWHFKNPRKRKVGTEELLLAIDEKTNCICYFGGDPTPSLPFAINLSNQIRKQKKDFRICWETNGSMNSKVLKKMIELSLVSNGILKIDFKTYSKELSYALCGVSNEQTLKNIKLAATYIDKRPELPILVLSTLLVPGYIDTDELENMAKFIAELNPNIPWALLAFHPQFRLADLPTTSQSHAEQAMSIAKEYGIKNVRIGNISLLGGAY</sequence>
<dbReference type="InterPro" id="IPR007197">
    <property type="entry name" value="rSAM"/>
</dbReference>
<comment type="caution">
    <text evidence="8">The sequence shown here is derived from an EMBL/GenBank/DDBJ whole genome shotgun (WGS) entry which is preliminary data.</text>
</comment>
<evidence type="ECO:0000256" key="1">
    <source>
        <dbReference type="ARBA" id="ARBA00022485"/>
    </source>
</evidence>
<keyword evidence="4 6" id="KW-0408">Iron</keyword>
<dbReference type="GO" id="GO:0003824">
    <property type="term" value="F:catalytic activity"/>
    <property type="evidence" value="ECO:0007669"/>
    <property type="project" value="InterPro"/>
</dbReference>
<feature type="domain" description="Elp3/MiaA/NifB-like radical SAM core" evidence="7">
    <location>
        <begin position="113"/>
        <end position="322"/>
    </location>
</feature>
<organism evidence="8">
    <name type="scientific">candidate division WOR-3 bacterium</name>
    <dbReference type="NCBI Taxonomy" id="2052148"/>
    <lineage>
        <taxon>Bacteria</taxon>
        <taxon>Bacteria division WOR-3</taxon>
    </lineage>
</organism>
<dbReference type="InterPro" id="IPR034457">
    <property type="entry name" value="Organic_radical-activating"/>
</dbReference>
<name>A0A7C6EBG4_UNCW3</name>
<evidence type="ECO:0000256" key="5">
    <source>
        <dbReference type="ARBA" id="ARBA00023014"/>
    </source>
</evidence>
<dbReference type="PIRSF" id="PIRSF004869">
    <property type="entry name" value="PflX_prd"/>
    <property type="match status" value="1"/>
</dbReference>
<dbReference type="InterPro" id="IPR016431">
    <property type="entry name" value="Pyrv-formate_lyase-activ_prd"/>
</dbReference>
<evidence type="ECO:0000256" key="6">
    <source>
        <dbReference type="PIRSR" id="PIRSR004869-50"/>
    </source>
</evidence>
<dbReference type="PANTHER" id="PTHR30352">
    <property type="entry name" value="PYRUVATE FORMATE-LYASE-ACTIVATING ENZYME"/>
    <property type="match status" value="1"/>
</dbReference>
<dbReference type="GO" id="GO:0051539">
    <property type="term" value="F:4 iron, 4 sulfur cluster binding"/>
    <property type="evidence" value="ECO:0007669"/>
    <property type="project" value="UniProtKB-KW"/>
</dbReference>
<dbReference type="SUPFAM" id="SSF102114">
    <property type="entry name" value="Radical SAM enzymes"/>
    <property type="match status" value="1"/>
</dbReference>
<evidence type="ECO:0000259" key="7">
    <source>
        <dbReference type="SMART" id="SM00729"/>
    </source>
</evidence>
<accession>A0A7C6EBG4</accession>
<gene>
    <name evidence="8" type="ORF">ENW73_08590</name>
</gene>
<dbReference type="EMBL" id="DTLI01000205">
    <property type="protein sequence ID" value="HHS52894.1"/>
    <property type="molecule type" value="Genomic_DNA"/>
</dbReference>
<comment type="cofactor">
    <cofactor evidence="6">
        <name>[4Fe-4S] cluster</name>
        <dbReference type="ChEBI" id="CHEBI:49883"/>
    </cofactor>
    <text evidence="6">Binds 1 [4Fe-4S] cluster. The cluster is coordinated with 3 cysteines and an exchangeable S-adenosyl-L-methionine.</text>
</comment>
<dbReference type="Pfam" id="PF04055">
    <property type="entry name" value="Radical_SAM"/>
    <property type="match status" value="1"/>
</dbReference>
<keyword evidence="1" id="KW-0004">4Fe-4S</keyword>
<dbReference type="InterPro" id="IPR058240">
    <property type="entry name" value="rSAM_sf"/>
</dbReference>
<dbReference type="AlphaFoldDB" id="A0A7C6EBG4"/>
<dbReference type="GO" id="GO:0046872">
    <property type="term" value="F:metal ion binding"/>
    <property type="evidence" value="ECO:0007669"/>
    <property type="project" value="UniProtKB-KW"/>
</dbReference>
<dbReference type="InterPro" id="IPR013785">
    <property type="entry name" value="Aldolase_TIM"/>
</dbReference>
<feature type="binding site" evidence="6">
    <location>
        <position position="130"/>
    </location>
    <ligand>
        <name>[4Fe-4S] cluster</name>
        <dbReference type="ChEBI" id="CHEBI:49883"/>
        <note>4Fe-4S-S-AdoMet</note>
    </ligand>
</feature>